<dbReference type="PANTHER" id="PTHR14905:SF7">
    <property type="entry name" value="VON WILLEBRAND FACTOR A DOMAIN-CONTAINING PROTEIN 7"/>
    <property type="match status" value="1"/>
</dbReference>
<proteinExistence type="predicted"/>
<feature type="region of interest" description="Disordered" evidence="1">
    <location>
        <begin position="572"/>
        <end position="600"/>
    </location>
</feature>
<name>A0A6A6U710_9PEZI</name>
<accession>A0A6A6U710</accession>
<sequence length="662" mass="72545">MAFSKFTLFLLVALTVLILLPAPVSAFGAGNIASISKIEGRNWRHGDIEDTLEKIAFIAGRKFSSKLIKRVYFGNWLRDYSQAVDVGSLKGVQKDAIRIIVWVLAFMSFGYATEEFEVTEDRLGTYQAHEHIDNPKGYPDDAQKYDPRLRPPVRPEEIAIDINTGMKNYISNESGGWATSSDYIKWSITRSIHFGRLYTSGPNKGRDSDLYEALRCLGQALHTCEDFSAHSNYTELALREMGYHNVFAHVGTGTEITVRGKRIFPLTTGTFGGLDFVISVLGEAGDHMAQSEVDEVNTALYDAVAQNKKSTGPGSLEGLTGVLSKVPGTDGLINEARQLQQESDSQAQFNTSRAAPTQAQSFQGPPGSTGGPPGPGIPGMTMDPQQVIAKIYPILVFRDKVVRAVSDIISKVPGLESLLETISERITMFVMALIAPFVQPIIKAVTASLKTGNNAVIESSNATQYEVWNDARCSDPTHSMLSKDHFSNILNEPAGKIASEVVSYVAPRVVYGWEHPDVPVHEITDDVVRVFHHPALRDQNIDVHRRMYSVVETWARAYQGDLNNVLGSESVKQGRNHVGGQNPHTHGAAGTSSHSKVSNSPFEMFNKKRDMGFADDMGDSGYGSGATSQYGGQQQQQYGGQQEGYGSGYPQQHSKMIRMLIA</sequence>
<dbReference type="EMBL" id="MU004237">
    <property type="protein sequence ID" value="KAF2668029.1"/>
    <property type="molecule type" value="Genomic_DNA"/>
</dbReference>
<feature type="region of interest" description="Disordered" evidence="1">
    <location>
        <begin position="339"/>
        <end position="382"/>
    </location>
</feature>
<feature type="signal peptide" evidence="2">
    <location>
        <begin position="1"/>
        <end position="26"/>
    </location>
</feature>
<feature type="region of interest" description="Disordered" evidence="1">
    <location>
        <begin position="613"/>
        <end position="650"/>
    </location>
</feature>
<reference evidence="3" key="1">
    <citation type="journal article" date="2020" name="Stud. Mycol.">
        <title>101 Dothideomycetes genomes: a test case for predicting lifestyles and emergence of pathogens.</title>
        <authorList>
            <person name="Haridas S."/>
            <person name="Albert R."/>
            <person name="Binder M."/>
            <person name="Bloem J."/>
            <person name="Labutti K."/>
            <person name="Salamov A."/>
            <person name="Andreopoulos B."/>
            <person name="Baker S."/>
            <person name="Barry K."/>
            <person name="Bills G."/>
            <person name="Bluhm B."/>
            <person name="Cannon C."/>
            <person name="Castanera R."/>
            <person name="Culley D."/>
            <person name="Daum C."/>
            <person name="Ezra D."/>
            <person name="Gonzalez J."/>
            <person name="Henrissat B."/>
            <person name="Kuo A."/>
            <person name="Liang C."/>
            <person name="Lipzen A."/>
            <person name="Lutzoni F."/>
            <person name="Magnuson J."/>
            <person name="Mondo S."/>
            <person name="Nolan M."/>
            <person name="Ohm R."/>
            <person name="Pangilinan J."/>
            <person name="Park H.-J."/>
            <person name="Ramirez L."/>
            <person name="Alfaro M."/>
            <person name="Sun H."/>
            <person name="Tritt A."/>
            <person name="Yoshinaga Y."/>
            <person name="Zwiers L.-H."/>
            <person name="Turgeon B."/>
            <person name="Goodwin S."/>
            <person name="Spatafora J."/>
            <person name="Crous P."/>
            <person name="Grigoriev I."/>
        </authorList>
    </citation>
    <scope>NUCLEOTIDE SEQUENCE</scope>
    <source>
        <strain evidence="3">CBS 115976</strain>
    </source>
</reference>
<keyword evidence="4" id="KW-1185">Reference proteome</keyword>
<protein>
    <submittedName>
        <fullName evidence="3">Heterokaryon incompatibility Het-C</fullName>
    </submittedName>
</protein>
<gene>
    <name evidence="3" type="ORF">BT63DRAFT_307213</name>
</gene>
<dbReference type="OrthoDB" id="2506204at2759"/>
<feature type="compositionally biased region" description="Low complexity" evidence="1">
    <location>
        <begin position="625"/>
        <end position="640"/>
    </location>
</feature>
<feature type="region of interest" description="Disordered" evidence="1">
    <location>
        <begin position="130"/>
        <end position="149"/>
    </location>
</feature>
<feature type="chain" id="PRO_5025457183" evidence="2">
    <location>
        <begin position="27"/>
        <end position="662"/>
    </location>
</feature>
<feature type="compositionally biased region" description="Polar residues" evidence="1">
    <location>
        <begin position="590"/>
        <end position="600"/>
    </location>
</feature>
<feature type="compositionally biased region" description="Polar residues" evidence="1">
    <location>
        <begin position="339"/>
        <end position="363"/>
    </location>
</feature>
<dbReference type="Proteomes" id="UP000799302">
    <property type="component" value="Unassembled WGS sequence"/>
</dbReference>
<evidence type="ECO:0000256" key="2">
    <source>
        <dbReference type="SAM" id="SignalP"/>
    </source>
</evidence>
<evidence type="ECO:0000313" key="4">
    <source>
        <dbReference type="Proteomes" id="UP000799302"/>
    </source>
</evidence>
<dbReference type="AlphaFoldDB" id="A0A6A6U710"/>
<dbReference type="Pfam" id="PF07217">
    <property type="entry name" value="Het-C"/>
    <property type="match status" value="1"/>
</dbReference>
<organism evidence="3 4">
    <name type="scientific">Microthyrium microscopicum</name>
    <dbReference type="NCBI Taxonomy" id="703497"/>
    <lineage>
        <taxon>Eukaryota</taxon>
        <taxon>Fungi</taxon>
        <taxon>Dikarya</taxon>
        <taxon>Ascomycota</taxon>
        <taxon>Pezizomycotina</taxon>
        <taxon>Dothideomycetes</taxon>
        <taxon>Dothideomycetes incertae sedis</taxon>
        <taxon>Microthyriales</taxon>
        <taxon>Microthyriaceae</taxon>
        <taxon>Microthyrium</taxon>
    </lineage>
</organism>
<evidence type="ECO:0000313" key="3">
    <source>
        <dbReference type="EMBL" id="KAF2668029.1"/>
    </source>
</evidence>
<dbReference type="PANTHER" id="PTHR14905">
    <property type="entry name" value="NG37"/>
    <property type="match status" value="1"/>
</dbReference>
<dbReference type="InterPro" id="IPR010816">
    <property type="entry name" value="Het-C"/>
</dbReference>
<dbReference type="InterPro" id="IPR052577">
    <property type="entry name" value="VWA7"/>
</dbReference>
<evidence type="ECO:0000256" key="1">
    <source>
        <dbReference type="SAM" id="MobiDB-lite"/>
    </source>
</evidence>
<keyword evidence="2" id="KW-0732">Signal</keyword>